<keyword evidence="2" id="KW-1185">Reference proteome</keyword>
<gene>
    <name evidence="1" type="ORF">BDR25DRAFT_364032</name>
</gene>
<proteinExistence type="predicted"/>
<evidence type="ECO:0000313" key="1">
    <source>
        <dbReference type="EMBL" id="KAF2462501.1"/>
    </source>
</evidence>
<dbReference type="Proteomes" id="UP000799755">
    <property type="component" value="Unassembled WGS sequence"/>
</dbReference>
<evidence type="ECO:0000313" key="2">
    <source>
        <dbReference type="Proteomes" id="UP000799755"/>
    </source>
</evidence>
<comment type="caution">
    <text evidence="1">The sequence shown here is derived from an EMBL/GenBank/DDBJ whole genome shotgun (WGS) entry which is preliminary data.</text>
</comment>
<protein>
    <submittedName>
        <fullName evidence="1">Uncharacterized protein</fullName>
    </submittedName>
</protein>
<sequence>MACTHKSSLCLSISLEAYGGTAETLGSGETYCVSGGGGDSCSCGRQSGLVAAAPTAEPCAHPCKGKLTINCTECQELYRRGRHLWLVAATRNADLVRARGLLRNCRARAGIPVKENQINCAVARLGHRCSERS</sequence>
<name>A0ACB6Q8H9_9PLEO</name>
<dbReference type="EMBL" id="MU003600">
    <property type="protein sequence ID" value="KAF2462501.1"/>
    <property type="molecule type" value="Genomic_DNA"/>
</dbReference>
<accession>A0ACB6Q8H9</accession>
<organism evidence="1 2">
    <name type="scientific">Lindgomyces ingoldianus</name>
    <dbReference type="NCBI Taxonomy" id="673940"/>
    <lineage>
        <taxon>Eukaryota</taxon>
        <taxon>Fungi</taxon>
        <taxon>Dikarya</taxon>
        <taxon>Ascomycota</taxon>
        <taxon>Pezizomycotina</taxon>
        <taxon>Dothideomycetes</taxon>
        <taxon>Pleosporomycetidae</taxon>
        <taxon>Pleosporales</taxon>
        <taxon>Lindgomycetaceae</taxon>
        <taxon>Lindgomyces</taxon>
    </lineage>
</organism>
<reference evidence="1" key="1">
    <citation type="journal article" date="2020" name="Stud. Mycol.">
        <title>101 Dothideomycetes genomes: a test case for predicting lifestyles and emergence of pathogens.</title>
        <authorList>
            <person name="Haridas S."/>
            <person name="Albert R."/>
            <person name="Binder M."/>
            <person name="Bloem J."/>
            <person name="Labutti K."/>
            <person name="Salamov A."/>
            <person name="Andreopoulos B."/>
            <person name="Baker S."/>
            <person name="Barry K."/>
            <person name="Bills G."/>
            <person name="Bluhm B."/>
            <person name="Cannon C."/>
            <person name="Castanera R."/>
            <person name="Culley D."/>
            <person name="Daum C."/>
            <person name="Ezra D."/>
            <person name="Gonzalez J."/>
            <person name="Henrissat B."/>
            <person name="Kuo A."/>
            <person name="Liang C."/>
            <person name="Lipzen A."/>
            <person name="Lutzoni F."/>
            <person name="Magnuson J."/>
            <person name="Mondo S."/>
            <person name="Nolan M."/>
            <person name="Ohm R."/>
            <person name="Pangilinan J."/>
            <person name="Park H.-J."/>
            <person name="Ramirez L."/>
            <person name="Alfaro M."/>
            <person name="Sun H."/>
            <person name="Tritt A."/>
            <person name="Yoshinaga Y."/>
            <person name="Zwiers L.-H."/>
            <person name="Turgeon B."/>
            <person name="Goodwin S."/>
            <person name="Spatafora J."/>
            <person name="Crous P."/>
            <person name="Grigoriev I."/>
        </authorList>
    </citation>
    <scope>NUCLEOTIDE SEQUENCE</scope>
    <source>
        <strain evidence="1">ATCC 200398</strain>
    </source>
</reference>